<comment type="caution">
    <text evidence="1">The sequence shown here is derived from an EMBL/GenBank/DDBJ whole genome shotgun (WGS) entry which is preliminary data.</text>
</comment>
<proteinExistence type="predicted"/>
<dbReference type="AlphaFoldDB" id="V2Y365"/>
<name>V2Y365_9FIRM</name>
<organism evidence="1 2">
    <name type="scientific">Catonella morbi ATCC 51271</name>
    <dbReference type="NCBI Taxonomy" id="592026"/>
    <lineage>
        <taxon>Bacteria</taxon>
        <taxon>Bacillati</taxon>
        <taxon>Bacillota</taxon>
        <taxon>Clostridia</taxon>
        <taxon>Lachnospirales</taxon>
        <taxon>Lachnospiraceae</taxon>
        <taxon>Catonella</taxon>
    </lineage>
</organism>
<accession>V2Y365</accession>
<evidence type="ECO:0000313" key="2">
    <source>
        <dbReference type="Proteomes" id="UP000018227"/>
    </source>
</evidence>
<dbReference type="HOGENOM" id="CLU_3231304_0_0_9"/>
<sequence>MQKQQPVYNQKVHIVPNVDLQIADIQMKSIVFGLNIIQTLKTL</sequence>
<dbReference type="Proteomes" id="UP000018227">
    <property type="component" value="Unassembled WGS sequence"/>
</dbReference>
<gene>
    <name evidence="1" type="ORF">GCWU0000282_002643</name>
</gene>
<keyword evidence="2" id="KW-1185">Reference proteome</keyword>
<evidence type="ECO:0000313" key="1">
    <source>
        <dbReference type="EMBL" id="ESL02507.1"/>
    </source>
</evidence>
<dbReference type="EMBL" id="ACIL03000016">
    <property type="protein sequence ID" value="ESL02507.1"/>
    <property type="molecule type" value="Genomic_DNA"/>
</dbReference>
<reference evidence="1 2" key="1">
    <citation type="submission" date="2013-06" db="EMBL/GenBank/DDBJ databases">
        <authorList>
            <person name="Weinstock G."/>
            <person name="Sodergren E."/>
            <person name="Clifton S."/>
            <person name="Fulton L."/>
            <person name="Fulton B."/>
            <person name="Courtney L."/>
            <person name="Fronick C."/>
            <person name="Harrison M."/>
            <person name="Strong C."/>
            <person name="Farmer C."/>
            <person name="Delahaunty K."/>
            <person name="Markovic C."/>
            <person name="Hall O."/>
            <person name="Minx P."/>
            <person name="Tomlinson C."/>
            <person name="Mitreva M."/>
            <person name="Nelson J."/>
            <person name="Hou S."/>
            <person name="Wollam A."/>
            <person name="Pepin K.H."/>
            <person name="Johnson M."/>
            <person name="Bhonagiri V."/>
            <person name="Nash W.E."/>
            <person name="Warren W."/>
            <person name="Chinwalla A."/>
            <person name="Mardis E.R."/>
            <person name="Wilson R.K."/>
        </authorList>
    </citation>
    <scope>NUCLEOTIDE SEQUENCE [LARGE SCALE GENOMIC DNA]</scope>
    <source>
        <strain evidence="1 2">ATCC 51271</strain>
    </source>
</reference>
<protein>
    <submittedName>
        <fullName evidence="1">Uncharacterized protein</fullName>
    </submittedName>
</protein>